<dbReference type="AlphaFoldDB" id="Q608Z4"/>
<reference evidence="1 2" key="1">
    <citation type="journal article" date="2004" name="PLoS Biol.">
        <title>Genomic insights into methanotrophy: the complete genome sequence of Methylococcus capsulatus (Bath).</title>
        <authorList>
            <person name="Ward N.L."/>
            <person name="Larsen O."/>
            <person name="Sakwa J."/>
            <person name="Bruseth L."/>
            <person name="Khouri H.M."/>
            <person name="Durkin A.S."/>
            <person name="Dimitrov G."/>
            <person name="Jiang L."/>
            <person name="Scanlan D."/>
            <person name="Kang K.H."/>
            <person name="Lewis M.R."/>
            <person name="Nelson K.E."/>
            <person name="Methe B.A."/>
            <person name="Wu M."/>
            <person name="Heidelberg J.F."/>
            <person name="Paulsen I.T."/>
            <person name="Fouts D.E."/>
            <person name="Ravel J."/>
            <person name="Tettelin H."/>
            <person name="Ren Q."/>
            <person name="Read T.D."/>
            <person name="DeBoy R.T."/>
            <person name="Seshadri R."/>
            <person name="Salzberg S.L."/>
            <person name="Jensen H.B."/>
            <person name="Birkeland N.K."/>
            <person name="Nelson W.C."/>
            <person name="Dodson R.J."/>
            <person name="Grindhaug S.H."/>
            <person name="Holt I.E."/>
            <person name="Eidhammer I."/>
            <person name="Jonasen I."/>
            <person name="Vanaken S."/>
            <person name="Utterback T.R."/>
            <person name="Feldblyum T.V."/>
            <person name="Fraser C.M."/>
            <person name="Lillehaug J.R."/>
            <person name="Eisen J.A."/>
        </authorList>
    </citation>
    <scope>NUCLEOTIDE SEQUENCE [LARGE SCALE GENOMIC DNA]</scope>
    <source>
        <strain evidence="2">ATCC 33009 / NCIMB 11132 / Bath</strain>
    </source>
</reference>
<dbReference type="HOGENOM" id="CLU_3329978_0_0_6"/>
<proteinExistence type="predicted"/>
<name>Q608Z4_METCA</name>
<protein>
    <submittedName>
        <fullName evidence="1">Conserved domain protein</fullName>
    </submittedName>
</protein>
<evidence type="ECO:0000313" key="2">
    <source>
        <dbReference type="Proteomes" id="UP000006821"/>
    </source>
</evidence>
<dbReference type="KEGG" id="mca:MCA1341"/>
<evidence type="ECO:0000313" key="1">
    <source>
        <dbReference type="EMBL" id="AAU92600.1"/>
    </source>
</evidence>
<dbReference type="Proteomes" id="UP000006821">
    <property type="component" value="Chromosome"/>
</dbReference>
<gene>
    <name evidence="1" type="ordered locus">MCA1341</name>
</gene>
<sequence length="38" mass="4340">MENGGHEEEQVIGFSKQAEGGMPITEMCRQAGRRFHYQ</sequence>
<organism evidence="1 2">
    <name type="scientific">Methylococcus capsulatus (strain ATCC 33009 / NCIMB 11132 / Bath)</name>
    <dbReference type="NCBI Taxonomy" id="243233"/>
    <lineage>
        <taxon>Bacteria</taxon>
        <taxon>Pseudomonadati</taxon>
        <taxon>Pseudomonadota</taxon>
        <taxon>Gammaproteobacteria</taxon>
        <taxon>Methylococcales</taxon>
        <taxon>Methylococcaceae</taxon>
        <taxon>Methylococcus</taxon>
    </lineage>
</organism>
<dbReference type="EMBL" id="AE017282">
    <property type="protein sequence ID" value="AAU92600.1"/>
    <property type="molecule type" value="Genomic_DNA"/>
</dbReference>
<accession>Q608Z4</accession>